<keyword evidence="3" id="KW-1003">Cell membrane</keyword>
<dbReference type="PROSITE" id="PS00237">
    <property type="entry name" value="G_PROTEIN_RECEP_F1_1"/>
    <property type="match status" value="1"/>
</dbReference>
<evidence type="ECO:0000256" key="10">
    <source>
        <dbReference type="ARBA" id="ARBA00023224"/>
    </source>
</evidence>
<keyword evidence="4 12" id="KW-0812">Transmembrane</keyword>
<feature type="transmembrane region" description="Helical" evidence="14">
    <location>
        <begin position="66"/>
        <end position="86"/>
    </location>
</feature>
<evidence type="ECO:0000256" key="14">
    <source>
        <dbReference type="SAM" id="Phobius"/>
    </source>
</evidence>
<feature type="transmembrane region" description="Helical" evidence="14">
    <location>
        <begin position="149"/>
        <end position="170"/>
    </location>
</feature>
<feature type="domain" description="G-protein coupled receptors family 1 profile" evidence="15">
    <location>
        <begin position="49"/>
        <end position="336"/>
    </location>
</feature>
<evidence type="ECO:0000256" key="6">
    <source>
        <dbReference type="ARBA" id="ARBA00023040"/>
    </source>
</evidence>
<keyword evidence="6 12" id="KW-0297">G-protein coupled receptor</keyword>
<reference evidence="17" key="1">
    <citation type="submission" date="2025-08" db="UniProtKB">
        <authorList>
            <consortium name="RefSeq"/>
        </authorList>
    </citation>
    <scope>IDENTIFICATION</scope>
</reference>
<dbReference type="OrthoDB" id="6358729at2759"/>
<dbReference type="GO" id="GO:0043410">
    <property type="term" value="P:positive regulation of MAPK cascade"/>
    <property type="evidence" value="ECO:0007669"/>
    <property type="project" value="TreeGrafter"/>
</dbReference>
<gene>
    <name evidence="17" type="primary">adra1ab</name>
</gene>
<evidence type="ECO:0000313" key="16">
    <source>
        <dbReference type="Proteomes" id="UP000515145"/>
    </source>
</evidence>
<accession>A0A6P7JBG9</accession>
<evidence type="ECO:0000256" key="7">
    <source>
        <dbReference type="ARBA" id="ARBA00023136"/>
    </source>
</evidence>
<feature type="compositionally biased region" description="Low complexity" evidence="13">
    <location>
        <begin position="369"/>
        <end position="381"/>
    </location>
</feature>
<keyword evidence="16" id="KW-1185">Reference proteome</keyword>
<organism evidence="16 17">
    <name type="scientific">Parambassis ranga</name>
    <name type="common">Indian glassy fish</name>
    <dbReference type="NCBI Taxonomy" id="210632"/>
    <lineage>
        <taxon>Eukaryota</taxon>
        <taxon>Metazoa</taxon>
        <taxon>Chordata</taxon>
        <taxon>Craniata</taxon>
        <taxon>Vertebrata</taxon>
        <taxon>Euteleostomi</taxon>
        <taxon>Actinopterygii</taxon>
        <taxon>Neopterygii</taxon>
        <taxon>Teleostei</taxon>
        <taxon>Neoteleostei</taxon>
        <taxon>Acanthomorphata</taxon>
        <taxon>Ovalentaria</taxon>
        <taxon>Ambassidae</taxon>
        <taxon>Parambassis</taxon>
    </lineage>
</organism>
<evidence type="ECO:0000256" key="1">
    <source>
        <dbReference type="ARBA" id="ARBA00004651"/>
    </source>
</evidence>
<evidence type="ECO:0000259" key="15">
    <source>
        <dbReference type="PROSITE" id="PS50262"/>
    </source>
</evidence>
<comment type="subcellular location">
    <subcellularLocation>
        <location evidence="1">Cell membrane</location>
        <topology evidence="1">Multi-pass membrane protein</topology>
    </subcellularLocation>
</comment>
<feature type="transmembrane region" description="Helical" evidence="14">
    <location>
        <begin position="32"/>
        <end position="59"/>
    </location>
</feature>
<keyword evidence="9" id="KW-0325">Glycoprotein</keyword>
<sequence>MFPAENMSVFSAADRCPNCNSSHHPEVDVAKAVVLGVVLVLFVVFGVLGNILVILSVLFHHHWRSVTHYFIANLAAADLLLSSAVLPFSATSEALGRWVFGRSFCSVWAALDVLCCTASILSLCVISIDRYLAVSYPLRYPAIATGRRGLTAVAALWGLSAAISVGPLFGWKEPDPEDETVCRITEEPGYALFSALGSFYIPLAIILAMYCRVYTVAKRETKTLRQGQKGEDVQMEGVQLRIHRGNAAQTEKQEGDEGTAMHKRSFPLPKLLKISREEKAAKTLAIVVGCFILCWLPFFLVLPIGSIFPSCKPPETVFKITFWLGYLNSCINPIIYPCFSREFKKAFHNVLRGRCLRSGVTKPQPHITSHSSSPGLASSASVPSVENRVSSWACCRGLSNSSSSVSGPNQSQRKSLLKSWCFSASQTPIPQKPSSHRSAKVLQLSLGVTGEAV</sequence>
<dbReference type="GO" id="GO:0005886">
    <property type="term" value="C:plasma membrane"/>
    <property type="evidence" value="ECO:0007669"/>
    <property type="project" value="UniProtKB-SubCell"/>
</dbReference>
<evidence type="ECO:0000256" key="9">
    <source>
        <dbReference type="ARBA" id="ARBA00023180"/>
    </source>
</evidence>
<keyword evidence="7 14" id="KW-0472">Membrane</keyword>
<evidence type="ECO:0000256" key="13">
    <source>
        <dbReference type="SAM" id="MobiDB-lite"/>
    </source>
</evidence>
<dbReference type="GO" id="GO:0071880">
    <property type="term" value="P:adenylate cyclase-activating adrenergic receptor signaling pathway"/>
    <property type="evidence" value="ECO:0007669"/>
    <property type="project" value="TreeGrafter"/>
</dbReference>
<dbReference type="SUPFAM" id="SSF81321">
    <property type="entry name" value="Family A G protein-coupled receptor-like"/>
    <property type="match status" value="1"/>
</dbReference>
<evidence type="ECO:0000256" key="3">
    <source>
        <dbReference type="ARBA" id="ARBA00022475"/>
    </source>
</evidence>
<comment type="similarity">
    <text evidence="12">Belongs to the G-protein coupled receptor 1 family.</text>
</comment>
<evidence type="ECO:0000313" key="17">
    <source>
        <dbReference type="RefSeq" id="XP_028274025.1"/>
    </source>
</evidence>
<dbReference type="GeneID" id="114443876"/>
<protein>
    <recommendedName>
        <fullName evidence="2">Alpha-1A adrenergic receptor</fullName>
    </recommendedName>
    <alternativeName>
        <fullName evidence="11">Alpha-1A adrenoreceptor</fullName>
    </alternativeName>
</protein>
<dbReference type="Gene3D" id="1.20.1070.10">
    <property type="entry name" value="Rhodopsin 7-helix transmembrane proteins"/>
    <property type="match status" value="1"/>
</dbReference>
<dbReference type="GO" id="GO:0007200">
    <property type="term" value="P:phospholipase C-activating G protein-coupled receptor signaling pathway"/>
    <property type="evidence" value="ECO:0007669"/>
    <property type="project" value="TreeGrafter"/>
</dbReference>
<dbReference type="InterPro" id="IPR017452">
    <property type="entry name" value="GPCR_Rhodpsn_7TM"/>
</dbReference>
<keyword evidence="5 14" id="KW-1133">Transmembrane helix</keyword>
<evidence type="ECO:0000256" key="4">
    <source>
        <dbReference type="ARBA" id="ARBA00022692"/>
    </source>
</evidence>
<dbReference type="PANTHER" id="PTHR24248">
    <property type="entry name" value="ADRENERGIC RECEPTOR-RELATED G-PROTEIN COUPLED RECEPTOR"/>
    <property type="match status" value="1"/>
</dbReference>
<dbReference type="CTD" id="557259"/>
<dbReference type="AlphaFoldDB" id="A0A6P7JBG9"/>
<dbReference type="InterPro" id="IPR002233">
    <property type="entry name" value="ADR_fam"/>
</dbReference>
<feature type="transmembrane region" description="Helical" evidence="14">
    <location>
        <begin position="283"/>
        <end position="308"/>
    </location>
</feature>
<dbReference type="PRINTS" id="PR00237">
    <property type="entry name" value="GPCRRHODOPSN"/>
</dbReference>
<evidence type="ECO:0000256" key="12">
    <source>
        <dbReference type="RuleBase" id="RU000688"/>
    </source>
</evidence>
<feature type="transmembrane region" description="Helical" evidence="14">
    <location>
        <begin position="106"/>
        <end position="128"/>
    </location>
</feature>
<proteinExistence type="inferred from homology"/>
<dbReference type="InParanoid" id="A0A6P7JBG9"/>
<feature type="transmembrane region" description="Helical" evidence="14">
    <location>
        <begin position="320"/>
        <end position="339"/>
    </location>
</feature>
<keyword evidence="10 12" id="KW-0807">Transducer</keyword>
<dbReference type="GO" id="GO:0007204">
    <property type="term" value="P:positive regulation of cytosolic calcium ion concentration"/>
    <property type="evidence" value="ECO:0007669"/>
    <property type="project" value="TreeGrafter"/>
</dbReference>
<dbReference type="Pfam" id="PF00001">
    <property type="entry name" value="7tm_1"/>
    <property type="match status" value="1"/>
</dbReference>
<evidence type="ECO:0000256" key="11">
    <source>
        <dbReference type="ARBA" id="ARBA00032839"/>
    </source>
</evidence>
<dbReference type="PANTHER" id="PTHR24248:SF16">
    <property type="entry name" value="ALPHA-1A ADRENERGIC RECEPTOR"/>
    <property type="match status" value="1"/>
</dbReference>
<dbReference type="PROSITE" id="PS50262">
    <property type="entry name" value="G_PROTEIN_RECEP_F1_2"/>
    <property type="match status" value="1"/>
</dbReference>
<evidence type="ECO:0000256" key="2">
    <source>
        <dbReference type="ARBA" id="ARBA00014216"/>
    </source>
</evidence>
<keyword evidence="8 12" id="KW-0675">Receptor</keyword>
<dbReference type="Proteomes" id="UP000515145">
    <property type="component" value="Chromosome 12"/>
</dbReference>
<evidence type="ECO:0000256" key="8">
    <source>
        <dbReference type="ARBA" id="ARBA00023170"/>
    </source>
</evidence>
<feature type="region of interest" description="Disordered" evidence="13">
    <location>
        <begin position="360"/>
        <end position="381"/>
    </location>
</feature>
<dbReference type="GO" id="GO:0007267">
    <property type="term" value="P:cell-cell signaling"/>
    <property type="evidence" value="ECO:0007669"/>
    <property type="project" value="TreeGrafter"/>
</dbReference>
<dbReference type="PRINTS" id="PR01103">
    <property type="entry name" value="ADRENERGICR"/>
</dbReference>
<dbReference type="RefSeq" id="XP_028274025.1">
    <property type="nucleotide sequence ID" value="XM_028418224.1"/>
</dbReference>
<dbReference type="InterPro" id="IPR000276">
    <property type="entry name" value="GPCR_Rhodpsn"/>
</dbReference>
<name>A0A6P7JBG9_9TELE</name>
<evidence type="ECO:0000256" key="5">
    <source>
        <dbReference type="ARBA" id="ARBA00022989"/>
    </source>
</evidence>
<feature type="transmembrane region" description="Helical" evidence="14">
    <location>
        <begin position="190"/>
        <end position="210"/>
    </location>
</feature>
<dbReference type="GO" id="GO:0004937">
    <property type="term" value="F:alpha1-adrenergic receptor activity"/>
    <property type="evidence" value="ECO:0007669"/>
    <property type="project" value="TreeGrafter"/>
</dbReference>
<dbReference type="SMART" id="SM01381">
    <property type="entry name" value="7TM_GPCR_Srsx"/>
    <property type="match status" value="1"/>
</dbReference>